<keyword evidence="4 7" id="KW-0689">Ribosomal protein</keyword>
<proteinExistence type="inferred from homology"/>
<keyword evidence="7" id="KW-0862">Zinc</keyword>
<comment type="cofactor">
    <cofactor evidence="7">
        <name>Zn(2+)</name>
        <dbReference type="ChEBI" id="CHEBI:29105"/>
    </cofactor>
    <text evidence="7">Binds 1 zinc ion per subunit.</text>
</comment>
<evidence type="ECO:0000313" key="8">
    <source>
        <dbReference type="EMBL" id="KKT78787.1"/>
    </source>
</evidence>
<dbReference type="EMBL" id="LCJM01000015">
    <property type="protein sequence ID" value="KKT78787.1"/>
    <property type="molecule type" value="Genomic_DNA"/>
</dbReference>
<keyword evidence="2 7" id="KW-0699">rRNA-binding</keyword>
<dbReference type="NCBIfam" id="NF000612">
    <property type="entry name" value="PRK00019.1"/>
    <property type="match status" value="1"/>
</dbReference>
<feature type="binding site" evidence="7">
    <location>
        <position position="37"/>
    </location>
    <ligand>
        <name>Zn(2+)</name>
        <dbReference type="ChEBI" id="CHEBI:29105"/>
    </ligand>
</feature>
<dbReference type="GO" id="GO:1990904">
    <property type="term" value="C:ribonucleoprotein complex"/>
    <property type="evidence" value="ECO:0007669"/>
    <property type="project" value="UniProtKB-KW"/>
</dbReference>
<dbReference type="AlphaFoldDB" id="A0A0G1MD04"/>
<dbReference type="InterPro" id="IPR034704">
    <property type="entry name" value="Ribosomal_bL28/bL31-like_sf"/>
</dbReference>
<comment type="caution">
    <text evidence="8">The sequence shown here is derived from an EMBL/GenBank/DDBJ whole genome shotgun (WGS) entry which is preliminary data.</text>
</comment>
<dbReference type="InterPro" id="IPR002150">
    <property type="entry name" value="Ribosomal_bL31"/>
</dbReference>
<dbReference type="Pfam" id="PF01197">
    <property type="entry name" value="Ribosomal_L31"/>
    <property type="match status" value="1"/>
</dbReference>
<dbReference type="GO" id="GO:0005840">
    <property type="term" value="C:ribosome"/>
    <property type="evidence" value="ECO:0007669"/>
    <property type="project" value="UniProtKB-KW"/>
</dbReference>
<dbReference type="GO" id="GO:0003735">
    <property type="term" value="F:structural constituent of ribosome"/>
    <property type="evidence" value="ECO:0007669"/>
    <property type="project" value="InterPro"/>
</dbReference>
<accession>A0A0G1MD04</accession>
<sequence>MKAEIHPKYFPNAKIKCACGNAITVGSAKESMDIEVCSACHPFFTGKGKLIDSAGRVERFRARAAGKKPAKGSQVASRRK</sequence>
<keyword evidence="7" id="KW-0479">Metal-binding</keyword>
<dbReference type="SUPFAM" id="SSF143800">
    <property type="entry name" value="L28p-like"/>
    <property type="match status" value="1"/>
</dbReference>
<evidence type="ECO:0000256" key="2">
    <source>
        <dbReference type="ARBA" id="ARBA00022730"/>
    </source>
</evidence>
<gene>
    <name evidence="7" type="primary">rpmE</name>
    <name evidence="8" type="ORF">UW74_C0015G0004</name>
</gene>
<dbReference type="InterPro" id="IPR027491">
    <property type="entry name" value="Ribosomal_bL31_A"/>
</dbReference>
<comment type="function">
    <text evidence="7">Binds the 23S rRNA.</text>
</comment>
<evidence type="ECO:0000256" key="5">
    <source>
        <dbReference type="ARBA" id="ARBA00023274"/>
    </source>
</evidence>
<evidence type="ECO:0000313" key="9">
    <source>
        <dbReference type="Proteomes" id="UP000034889"/>
    </source>
</evidence>
<evidence type="ECO:0000256" key="7">
    <source>
        <dbReference type="HAMAP-Rule" id="MF_00501"/>
    </source>
</evidence>
<dbReference type="PROSITE" id="PS01143">
    <property type="entry name" value="RIBOSOMAL_L31"/>
    <property type="match status" value="1"/>
</dbReference>
<keyword evidence="5 7" id="KW-0687">Ribonucleoprotein</keyword>
<evidence type="ECO:0000256" key="1">
    <source>
        <dbReference type="ARBA" id="ARBA00009296"/>
    </source>
</evidence>
<keyword evidence="3 7" id="KW-0694">RNA-binding</keyword>
<name>A0A0G1MD04_9BACT</name>
<reference evidence="8 9" key="1">
    <citation type="journal article" date="2015" name="Nature">
        <title>rRNA introns, odd ribosomes, and small enigmatic genomes across a large radiation of phyla.</title>
        <authorList>
            <person name="Brown C.T."/>
            <person name="Hug L.A."/>
            <person name="Thomas B.C."/>
            <person name="Sharon I."/>
            <person name="Castelle C.J."/>
            <person name="Singh A."/>
            <person name="Wilkins M.J."/>
            <person name="Williams K.H."/>
            <person name="Banfield J.F."/>
        </authorList>
    </citation>
    <scope>NUCLEOTIDE SEQUENCE [LARGE SCALE GENOMIC DNA]</scope>
</reference>
<dbReference type="PATRIC" id="fig|1618657.3.peg.176"/>
<dbReference type="GO" id="GO:0019843">
    <property type="term" value="F:rRNA binding"/>
    <property type="evidence" value="ECO:0007669"/>
    <property type="project" value="UniProtKB-KW"/>
</dbReference>
<dbReference type="Gene3D" id="4.10.830.30">
    <property type="entry name" value="Ribosomal protein L31"/>
    <property type="match status" value="1"/>
</dbReference>
<protein>
    <recommendedName>
        <fullName evidence="6 7">Large ribosomal subunit protein bL31</fullName>
    </recommendedName>
</protein>
<feature type="binding site" evidence="7">
    <location>
        <position position="17"/>
    </location>
    <ligand>
        <name>Zn(2+)</name>
        <dbReference type="ChEBI" id="CHEBI:29105"/>
    </ligand>
</feature>
<dbReference type="PANTHER" id="PTHR33280">
    <property type="entry name" value="50S RIBOSOMAL PROTEIN L31, CHLOROPLASTIC"/>
    <property type="match status" value="1"/>
</dbReference>
<comment type="subunit">
    <text evidence="7">Part of the 50S ribosomal subunit.</text>
</comment>
<dbReference type="Proteomes" id="UP000034889">
    <property type="component" value="Unassembled WGS sequence"/>
</dbReference>
<evidence type="ECO:0000256" key="4">
    <source>
        <dbReference type="ARBA" id="ARBA00022980"/>
    </source>
</evidence>
<dbReference type="InterPro" id="IPR042105">
    <property type="entry name" value="Ribosomal_bL31_sf"/>
</dbReference>
<dbReference type="NCBIfam" id="TIGR00105">
    <property type="entry name" value="L31"/>
    <property type="match status" value="1"/>
</dbReference>
<feature type="binding site" evidence="7">
    <location>
        <position position="40"/>
    </location>
    <ligand>
        <name>Zn(2+)</name>
        <dbReference type="ChEBI" id="CHEBI:29105"/>
    </ligand>
</feature>
<feature type="binding site" evidence="7">
    <location>
        <position position="19"/>
    </location>
    <ligand>
        <name>Zn(2+)</name>
        <dbReference type="ChEBI" id="CHEBI:29105"/>
    </ligand>
</feature>
<comment type="similarity">
    <text evidence="1 7">Belongs to the bacterial ribosomal protein bL31 family. Type A subfamily.</text>
</comment>
<dbReference type="HAMAP" id="MF_00501">
    <property type="entry name" value="Ribosomal_bL31_1"/>
    <property type="match status" value="1"/>
</dbReference>
<evidence type="ECO:0000256" key="6">
    <source>
        <dbReference type="ARBA" id="ARBA00035687"/>
    </source>
</evidence>
<dbReference type="PANTHER" id="PTHR33280:SF6">
    <property type="entry name" value="LARGE RIBOSOMAL SUBUNIT PROTEIN BL31A"/>
    <property type="match status" value="1"/>
</dbReference>
<dbReference type="GO" id="GO:0006412">
    <property type="term" value="P:translation"/>
    <property type="evidence" value="ECO:0007669"/>
    <property type="project" value="UniProtKB-UniRule"/>
</dbReference>
<organism evidence="8 9">
    <name type="scientific">Candidatus Giovannonibacteria bacterium GW2011_GWC2_44_8</name>
    <dbReference type="NCBI Taxonomy" id="1618657"/>
    <lineage>
        <taxon>Bacteria</taxon>
        <taxon>Candidatus Giovannoniibacteriota</taxon>
    </lineage>
</organism>
<evidence type="ECO:0000256" key="3">
    <source>
        <dbReference type="ARBA" id="ARBA00022884"/>
    </source>
</evidence>
<dbReference type="GO" id="GO:0046872">
    <property type="term" value="F:metal ion binding"/>
    <property type="evidence" value="ECO:0007669"/>
    <property type="project" value="UniProtKB-KW"/>
</dbReference>
<dbReference type="PRINTS" id="PR01249">
    <property type="entry name" value="RIBOSOMALL31"/>
</dbReference>